<accession>A0A7C8I194</accession>
<gene>
    <name evidence="1" type="ORF">BDV95DRAFT_670630</name>
</gene>
<dbReference type="Proteomes" id="UP000481861">
    <property type="component" value="Unassembled WGS sequence"/>
</dbReference>
<name>A0A7C8I194_9PLEO</name>
<organism evidence="1 2">
    <name type="scientific">Massariosphaeria phaeospora</name>
    <dbReference type="NCBI Taxonomy" id="100035"/>
    <lineage>
        <taxon>Eukaryota</taxon>
        <taxon>Fungi</taxon>
        <taxon>Dikarya</taxon>
        <taxon>Ascomycota</taxon>
        <taxon>Pezizomycotina</taxon>
        <taxon>Dothideomycetes</taxon>
        <taxon>Pleosporomycetidae</taxon>
        <taxon>Pleosporales</taxon>
        <taxon>Pleosporales incertae sedis</taxon>
        <taxon>Massariosphaeria</taxon>
    </lineage>
</organism>
<keyword evidence="2" id="KW-1185">Reference proteome</keyword>
<dbReference type="EMBL" id="JAADJZ010000020">
    <property type="protein sequence ID" value="KAF2868129.1"/>
    <property type="molecule type" value="Genomic_DNA"/>
</dbReference>
<reference evidence="1 2" key="1">
    <citation type="submission" date="2020-01" db="EMBL/GenBank/DDBJ databases">
        <authorList>
            <consortium name="DOE Joint Genome Institute"/>
            <person name="Haridas S."/>
            <person name="Albert R."/>
            <person name="Binder M."/>
            <person name="Bloem J."/>
            <person name="Labutti K."/>
            <person name="Salamov A."/>
            <person name="Andreopoulos B."/>
            <person name="Baker S.E."/>
            <person name="Barry K."/>
            <person name="Bills G."/>
            <person name="Bluhm B.H."/>
            <person name="Cannon C."/>
            <person name="Castanera R."/>
            <person name="Culley D.E."/>
            <person name="Daum C."/>
            <person name="Ezra D."/>
            <person name="Gonzalez J.B."/>
            <person name="Henrissat B."/>
            <person name="Kuo A."/>
            <person name="Liang C."/>
            <person name="Lipzen A."/>
            <person name="Lutzoni F."/>
            <person name="Magnuson J."/>
            <person name="Mondo S."/>
            <person name="Nolan M."/>
            <person name="Ohm R."/>
            <person name="Pangilinan J."/>
            <person name="Park H.-J.H."/>
            <person name="Ramirez L."/>
            <person name="Alfaro M."/>
            <person name="Sun H."/>
            <person name="Tritt A."/>
            <person name="Yoshinaga Y."/>
            <person name="Zwiers L.-H.L."/>
            <person name="Turgeon B.G."/>
            <person name="Goodwin S.B."/>
            <person name="Spatafora J.W."/>
            <person name="Crous P.W."/>
            <person name="Grigoriev I.V."/>
        </authorList>
    </citation>
    <scope>NUCLEOTIDE SEQUENCE [LARGE SCALE GENOMIC DNA]</scope>
    <source>
        <strain evidence="1 2">CBS 611.86</strain>
    </source>
</reference>
<sequence length="266" mass="29860">MDSTLSTTAMAALVIVRGRDDLTIAGVARIDCWIATQPHNPSEFEDAFLADELSASQCVDAIDNNVYRMTDLIEKLNRAETAYRIMGLKYHKLPNGLRHSAPSGTTPSATPLAPGRLRTIFEPDKPRTEQAFFTYWFKLQTVARRVNAEAHAAATITDVERLRSSLEACERRVHKGEKYFRELAIMLNSINALLQQLSERRVQGWGEADLSMKFGLEGGIFRRWVSTLIEFQPLVFGSGREVLNFAEDIAQDLLAGRGLDGQWWSV</sequence>
<proteinExistence type="predicted"/>
<comment type="caution">
    <text evidence="1">The sequence shown here is derived from an EMBL/GenBank/DDBJ whole genome shotgun (WGS) entry which is preliminary data.</text>
</comment>
<evidence type="ECO:0000313" key="2">
    <source>
        <dbReference type="Proteomes" id="UP000481861"/>
    </source>
</evidence>
<evidence type="ECO:0000313" key="1">
    <source>
        <dbReference type="EMBL" id="KAF2868129.1"/>
    </source>
</evidence>
<dbReference type="AlphaFoldDB" id="A0A7C8I194"/>
<protein>
    <submittedName>
        <fullName evidence="1">Uncharacterized protein</fullName>
    </submittedName>
</protein>
<dbReference type="OrthoDB" id="3799366at2759"/>